<feature type="transmembrane region" description="Helical" evidence="1">
    <location>
        <begin position="333"/>
        <end position="352"/>
    </location>
</feature>
<feature type="transmembrane region" description="Helical" evidence="1">
    <location>
        <begin position="309"/>
        <end position="326"/>
    </location>
</feature>
<feature type="transmembrane region" description="Helical" evidence="1">
    <location>
        <begin position="153"/>
        <end position="171"/>
    </location>
</feature>
<keyword evidence="1" id="KW-0472">Membrane</keyword>
<dbReference type="EMBL" id="OU015584">
    <property type="protein sequence ID" value="CAG5085757.1"/>
    <property type="molecule type" value="Genomic_DNA"/>
</dbReference>
<sequence>MLKLKAKYSLAALLLILISLYTYRFTHVIEKELSWDVLGYYLPLPATVIYDDPLMDDRTWIEEINEEKDLTGTLYQISSNDEGEPMYFFFFGMGMMFSLFFFMGHLSAWVFDIPMDGFSYPYIIWMVIGGVVFTTIGLIYFRKVLLHFFKDKQVALLLLIFAFGTNVVQHLNIKNLETVNVLFMWVCIILWNTIKWHETHRLKNLLIIGAGVMMMCLIKPSEVFVIFIPLLYGVTSKQKLKEKWQLILKYKVQFYWTIGLAFLLFIPQLSYWLYKTGQVYYDTYKNPGVGLDIFSPHIIDSLFSYKKGWFVYTPVILLNLIGLVFMYRRNRGLFYAGFTYFFLSFYIITSWTEWWYGAAYSNRPLIVTYPILFLGLGYVFQFLTERKKLLLNVGVGLFIVLCTALNLFQWWQMRVGILDPYRTTKAYYWATFLQTEMNPEWEELKSIKRDFTGAMIFDNKENYNEEVFFVENFDDGTYTEENIKIEEGRALIPKEKEFALTFAFPYEKISDKDHVWFNISFDIIGNNYTKEVLPCFIYTMNRKEGDYGYKGPELQVHNDSVTHFSFDYLTPEIRDESDAFKFFFWNRAKGSFFVDNLKVLKYEEKD</sequence>
<reference evidence="2" key="1">
    <citation type="submission" date="2021-04" db="EMBL/GenBank/DDBJ databases">
        <authorList>
            <person name="Rodrigo-Torres L."/>
            <person name="Arahal R. D."/>
            <person name="Lucena T."/>
        </authorList>
    </citation>
    <scope>NUCLEOTIDE SEQUENCE</scope>
    <source>
        <strain evidence="2">AS29M-1</strain>
    </source>
</reference>
<dbReference type="Proteomes" id="UP000683507">
    <property type="component" value="Chromosome"/>
</dbReference>
<feature type="transmembrane region" description="Helical" evidence="1">
    <location>
        <begin position="87"/>
        <end position="110"/>
    </location>
</feature>
<protein>
    <recommendedName>
        <fullName evidence="4">Glycosyltransferase RgtA/B/C/D-like domain-containing protein</fullName>
    </recommendedName>
</protein>
<dbReference type="KEGG" id="ptan:CRYO30217_02871"/>
<feature type="transmembrane region" description="Helical" evidence="1">
    <location>
        <begin position="390"/>
        <end position="411"/>
    </location>
</feature>
<keyword evidence="1" id="KW-0812">Transmembrane</keyword>
<evidence type="ECO:0008006" key="4">
    <source>
        <dbReference type="Google" id="ProtNLM"/>
    </source>
</evidence>
<evidence type="ECO:0000256" key="1">
    <source>
        <dbReference type="SAM" id="Phobius"/>
    </source>
</evidence>
<dbReference type="RefSeq" id="WP_258543071.1">
    <property type="nucleotide sequence ID" value="NZ_OU015584.1"/>
</dbReference>
<feature type="transmembrane region" description="Helical" evidence="1">
    <location>
        <begin position="254"/>
        <end position="274"/>
    </location>
</feature>
<keyword evidence="1" id="KW-1133">Transmembrane helix</keyword>
<feature type="transmembrane region" description="Helical" evidence="1">
    <location>
        <begin position="364"/>
        <end position="383"/>
    </location>
</feature>
<feature type="transmembrane region" description="Helical" evidence="1">
    <location>
        <begin position="206"/>
        <end position="233"/>
    </location>
</feature>
<evidence type="ECO:0000313" key="3">
    <source>
        <dbReference type="Proteomes" id="UP000683507"/>
    </source>
</evidence>
<evidence type="ECO:0000313" key="2">
    <source>
        <dbReference type="EMBL" id="CAG5085757.1"/>
    </source>
</evidence>
<proteinExistence type="predicted"/>
<accession>A0A916NIT2</accession>
<keyword evidence="3" id="KW-1185">Reference proteome</keyword>
<organism evidence="2 3">
    <name type="scientific">Parvicella tangerina</name>
    <dbReference type="NCBI Taxonomy" id="2829795"/>
    <lineage>
        <taxon>Bacteria</taxon>
        <taxon>Pseudomonadati</taxon>
        <taxon>Bacteroidota</taxon>
        <taxon>Flavobacteriia</taxon>
        <taxon>Flavobacteriales</taxon>
        <taxon>Parvicellaceae</taxon>
        <taxon>Parvicella</taxon>
    </lineage>
</organism>
<feature type="transmembrane region" description="Helical" evidence="1">
    <location>
        <begin position="122"/>
        <end position="141"/>
    </location>
</feature>
<dbReference type="AlphaFoldDB" id="A0A916NIT2"/>
<gene>
    <name evidence="2" type="ORF">CRYO30217_02871</name>
</gene>
<name>A0A916NIT2_9FLAO</name>